<feature type="region of interest" description="Disordered" evidence="3">
    <location>
        <begin position="350"/>
        <end position="382"/>
    </location>
</feature>
<evidence type="ECO:0000256" key="1">
    <source>
        <dbReference type="ARBA" id="ARBA00022999"/>
    </source>
</evidence>
<feature type="compositionally biased region" description="Polar residues" evidence="3">
    <location>
        <begin position="198"/>
        <end position="227"/>
    </location>
</feature>
<feature type="compositionally biased region" description="Polar residues" evidence="3">
    <location>
        <begin position="419"/>
        <end position="440"/>
    </location>
</feature>
<feature type="compositionally biased region" description="Pro residues" evidence="3">
    <location>
        <begin position="111"/>
        <end position="121"/>
    </location>
</feature>
<reference evidence="5" key="1">
    <citation type="journal article" date="2023" name="G3 (Bethesda)">
        <title>A reference genome for the long-term kleptoplast-retaining sea slug Elysia crispata morphotype clarki.</title>
        <authorList>
            <person name="Eastman K.E."/>
            <person name="Pendleton A.L."/>
            <person name="Shaikh M.A."/>
            <person name="Suttiyut T."/>
            <person name="Ogas R."/>
            <person name="Tomko P."/>
            <person name="Gavelis G."/>
            <person name="Widhalm J.R."/>
            <person name="Wisecaver J.H."/>
        </authorList>
    </citation>
    <scope>NUCLEOTIDE SEQUENCE</scope>
    <source>
        <strain evidence="5">ECLA1</strain>
    </source>
</reference>
<feature type="domain" description="SH2" evidence="4">
    <location>
        <begin position="510"/>
        <end position="608"/>
    </location>
</feature>
<feature type="compositionally biased region" description="Polar residues" evidence="3">
    <location>
        <begin position="131"/>
        <end position="150"/>
    </location>
</feature>
<gene>
    <name evidence="5" type="ORF">RRG08_038093</name>
</gene>
<dbReference type="AlphaFoldDB" id="A0AAE0ZYE1"/>
<feature type="compositionally biased region" description="Basic and acidic residues" evidence="3">
    <location>
        <begin position="350"/>
        <end position="373"/>
    </location>
</feature>
<dbReference type="SUPFAM" id="SSF55550">
    <property type="entry name" value="SH2 domain"/>
    <property type="match status" value="1"/>
</dbReference>
<name>A0AAE0ZYE1_9GAST</name>
<feature type="region of interest" description="Disordered" evidence="3">
    <location>
        <begin position="284"/>
        <end position="310"/>
    </location>
</feature>
<feature type="compositionally biased region" description="Low complexity" evidence="3">
    <location>
        <begin position="460"/>
        <end position="478"/>
    </location>
</feature>
<evidence type="ECO:0000256" key="2">
    <source>
        <dbReference type="PROSITE-ProRule" id="PRU00191"/>
    </source>
</evidence>
<proteinExistence type="predicted"/>
<accession>A0AAE0ZYE1</accession>
<dbReference type="PRINTS" id="PR00401">
    <property type="entry name" value="SH2DOMAIN"/>
</dbReference>
<dbReference type="InterPro" id="IPR036860">
    <property type="entry name" value="SH2_dom_sf"/>
</dbReference>
<dbReference type="Gene3D" id="3.30.505.10">
    <property type="entry name" value="SH2 domain"/>
    <property type="match status" value="1"/>
</dbReference>
<dbReference type="EMBL" id="JAWDGP010003058">
    <property type="protein sequence ID" value="KAK3777845.1"/>
    <property type="molecule type" value="Genomic_DNA"/>
</dbReference>
<dbReference type="SMART" id="SM00252">
    <property type="entry name" value="SH2"/>
    <property type="match status" value="1"/>
</dbReference>
<feature type="region of interest" description="Disordered" evidence="3">
    <location>
        <begin position="38"/>
        <end position="173"/>
    </location>
</feature>
<feature type="region of interest" description="Disordered" evidence="3">
    <location>
        <begin position="413"/>
        <end position="503"/>
    </location>
</feature>
<feature type="compositionally biased region" description="Basic and acidic residues" evidence="3">
    <location>
        <begin position="284"/>
        <end position="297"/>
    </location>
</feature>
<evidence type="ECO:0000313" key="6">
    <source>
        <dbReference type="Proteomes" id="UP001283361"/>
    </source>
</evidence>
<sequence length="618" mass="68811">MSSETKKEFLQKYMLDNYSRAIPTNALPKSSAALGEYCDPVDSYKNQSRRHTEDSEDSDPGYALPQDALGSRVNKKNLHSKTRSFVDDDDDSGDVYELAQNPTEGTNVPKPRMPSPKPSPKPRSSTRRSQTIELTSNTDASPTKTSSPNDSEFKPIVDSALREEASSKRRPSKRCVEIEYEIASEIRMSKQGLGPSVPQASSTPSFPMSFTHNNHIKDSSNITNASNPDAKKTSTIKHTGSTQIIPVSAQSSKRDMTHNMSQPISESMYEEPWDLKVRRLKQEERASKVMDKSDISKGAHASSPGDPFAAKSEAVYEDAWDSAVQQRNLEAKLNFARSLSTTSETSEIFHDALDNLPHPKPDVQPKKAAESKPLKPLPTDTYEDAWDLKNSILEQKLRAMQLQASATYEEPWDLKKQHQQVQSRLSAANPSPSNTKSAIGTTRTTRQGSGSEAYDQTWPSSDSHTSSSSASFRSSKQPSLDDPSKARAKPRGSNIGQRINPMIPLPNQNWYHGNITRDDAEKMLRVCKEGSYIVRISSDRKSYSLSIKSAKQNIHVQIEQIGQPDGSVCYILGKNSREFCSIPEMIDYYTCHRVPLRGAEHITLLHPVECKWSSNNSQ</sequence>
<dbReference type="Pfam" id="PF00017">
    <property type="entry name" value="SH2"/>
    <property type="match status" value="1"/>
</dbReference>
<keyword evidence="1 2" id="KW-0727">SH2 domain</keyword>
<evidence type="ECO:0000313" key="5">
    <source>
        <dbReference type="EMBL" id="KAK3777845.1"/>
    </source>
</evidence>
<dbReference type="GO" id="GO:0001784">
    <property type="term" value="F:phosphotyrosine residue binding"/>
    <property type="evidence" value="ECO:0007669"/>
    <property type="project" value="TreeGrafter"/>
</dbReference>
<keyword evidence="6" id="KW-1185">Reference proteome</keyword>
<feature type="region of interest" description="Disordered" evidence="3">
    <location>
        <begin position="190"/>
        <end position="267"/>
    </location>
</feature>
<dbReference type="PANTHER" id="PTHR15127">
    <property type="entry name" value="HEAVYWEIGHT, ISOFORM A"/>
    <property type="match status" value="1"/>
</dbReference>
<feature type="compositionally biased region" description="Basic residues" evidence="3">
    <location>
        <begin position="73"/>
        <end position="82"/>
    </location>
</feature>
<dbReference type="InterPro" id="IPR051846">
    <property type="entry name" value="SH2_domain_adapters"/>
</dbReference>
<dbReference type="Proteomes" id="UP001283361">
    <property type="component" value="Unassembled WGS sequence"/>
</dbReference>
<dbReference type="InterPro" id="IPR000980">
    <property type="entry name" value="SH2"/>
</dbReference>
<dbReference type="PROSITE" id="PS50001">
    <property type="entry name" value="SH2"/>
    <property type="match status" value="1"/>
</dbReference>
<feature type="compositionally biased region" description="Basic and acidic residues" evidence="3">
    <location>
        <begin position="151"/>
        <end position="167"/>
    </location>
</feature>
<dbReference type="PANTHER" id="PTHR15127:SF32">
    <property type="entry name" value="HEAVYWEIGHT, ISOFORM A"/>
    <property type="match status" value="1"/>
</dbReference>
<evidence type="ECO:0000256" key="3">
    <source>
        <dbReference type="SAM" id="MobiDB-lite"/>
    </source>
</evidence>
<comment type="caution">
    <text evidence="5">The sequence shown here is derived from an EMBL/GenBank/DDBJ whole genome shotgun (WGS) entry which is preliminary data.</text>
</comment>
<protein>
    <recommendedName>
        <fullName evidence="4">SH2 domain-containing protein</fullName>
    </recommendedName>
</protein>
<organism evidence="5 6">
    <name type="scientific">Elysia crispata</name>
    <name type="common">lettuce slug</name>
    <dbReference type="NCBI Taxonomy" id="231223"/>
    <lineage>
        <taxon>Eukaryota</taxon>
        <taxon>Metazoa</taxon>
        <taxon>Spiralia</taxon>
        <taxon>Lophotrochozoa</taxon>
        <taxon>Mollusca</taxon>
        <taxon>Gastropoda</taxon>
        <taxon>Heterobranchia</taxon>
        <taxon>Euthyneura</taxon>
        <taxon>Panpulmonata</taxon>
        <taxon>Sacoglossa</taxon>
        <taxon>Placobranchoidea</taxon>
        <taxon>Plakobranchidae</taxon>
        <taxon>Elysia</taxon>
    </lineage>
</organism>
<feature type="compositionally biased region" description="Polar residues" evidence="3">
    <location>
        <begin position="236"/>
        <end position="251"/>
    </location>
</feature>
<evidence type="ECO:0000259" key="4">
    <source>
        <dbReference type="PROSITE" id="PS50001"/>
    </source>
</evidence>